<dbReference type="EMBL" id="KV749176">
    <property type="protein sequence ID" value="OCL10738.1"/>
    <property type="molecule type" value="Genomic_DNA"/>
</dbReference>
<dbReference type="Proteomes" id="UP000250140">
    <property type="component" value="Unassembled WGS sequence"/>
</dbReference>
<protein>
    <submittedName>
        <fullName evidence="2">Uncharacterized protein</fullName>
    </submittedName>
</protein>
<organism evidence="2 3">
    <name type="scientific">Glonium stellatum</name>
    <dbReference type="NCBI Taxonomy" id="574774"/>
    <lineage>
        <taxon>Eukaryota</taxon>
        <taxon>Fungi</taxon>
        <taxon>Dikarya</taxon>
        <taxon>Ascomycota</taxon>
        <taxon>Pezizomycotina</taxon>
        <taxon>Dothideomycetes</taxon>
        <taxon>Pleosporomycetidae</taxon>
        <taxon>Gloniales</taxon>
        <taxon>Gloniaceae</taxon>
        <taxon>Glonium</taxon>
    </lineage>
</organism>
<feature type="compositionally biased region" description="Polar residues" evidence="1">
    <location>
        <begin position="63"/>
        <end position="75"/>
    </location>
</feature>
<accession>A0A8E2F6A2</accession>
<dbReference type="OrthoDB" id="3559377at2759"/>
<feature type="region of interest" description="Disordered" evidence="1">
    <location>
        <begin position="1"/>
        <end position="94"/>
    </location>
</feature>
<reference evidence="2 3" key="1">
    <citation type="journal article" date="2016" name="Nat. Commun.">
        <title>Ectomycorrhizal ecology is imprinted in the genome of the dominant symbiotic fungus Cenococcum geophilum.</title>
        <authorList>
            <consortium name="DOE Joint Genome Institute"/>
            <person name="Peter M."/>
            <person name="Kohler A."/>
            <person name="Ohm R.A."/>
            <person name="Kuo A."/>
            <person name="Krutzmann J."/>
            <person name="Morin E."/>
            <person name="Arend M."/>
            <person name="Barry K.W."/>
            <person name="Binder M."/>
            <person name="Choi C."/>
            <person name="Clum A."/>
            <person name="Copeland A."/>
            <person name="Grisel N."/>
            <person name="Haridas S."/>
            <person name="Kipfer T."/>
            <person name="LaButti K."/>
            <person name="Lindquist E."/>
            <person name="Lipzen A."/>
            <person name="Maire R."/>
            <person name="Meier B."/>
            <person name="Mihaltcheva S."/>
            <person name="Molinier V."/>
            <person name="Murat C."/>
            <person name="Poggeler S."/>
            <person name="Quandt C.A."/>
            <person name="Sperisen C."/>
            <person name="Tritt A."/>
            <person name="Tisserant E."/>
            <person name="Crous P.W."/>
            <person name="Henrissat B."/>
            <person name="Nehls U."/>
            <person name="Egli S."/>
            <person name="Spatafora J.W."/>
            <person name="Grigoriev I.V."/>
            <person name="Martin F.M."/>
        </authorList>
    </citation>
    <scope>NUCLEOTIDE SEQUENCE [LARGE SCALE GENOMIC DNA]</scope>
    <source>
        <strain evidence="2 3">CBS 207.34</strain>
    </source>
</reference>
<name>A0A8E2F6A2_9PEZI</name>
<feature type="compositionally biased region" description="Polar residues" evidence="1">
    <location>
        <begin position="22"/>
        <end position="33"/>
    </location>
</feature>
<keyword evidence="3" id="KW-1185">Reference proteome</keyword>
<dbReference type="AlphaFoldDB" id="A0A8E2F6A2"/>
<proteinExistence type="predicted"/>
<evidence type="ECO:0000313" key="2">
    <source>
        <dbReference type="EMBL" id="OCL10738.1"/>
    </source>
</evidence>
<feature type="compositionally biased region" description="Basic and acidic residues" evidence="1">
    <location>
        <begin position="1"/>
        <end position="15"/>
    </location>
</feature>
<evidence type="ECO:0000313" key="3">
    <source>
        <dbReference type="Proteomes" id="UP000250140"/>
    </source>
</evidence>
<evidence type="ECO:0000256" key="1">
    <source>
        <dbReference type="SAM" id="MobiDB-lite"/>
    </source>
</evidence>
<sequence length="220" mass="23914">MGCGSSKDKPTEGTELRPPTAQRRQGATSSHVPQSRLGPGTTTSQRAPGATASRGHTREGTARGSSSRQRDLSTAQRQERQQRRRSRIPDTIAETEDRVIHHGLNSLATMINQHCLNFYGANSAPTSRLIGRGIIDDAIVRGVDAKSVAADLSSRLLQYASGQSEAGRGAHLLRLCEDAVGVRRSIDNHPSAWTFGSWDAGVRFPSVLRDGQEVFFFFFS</sequence>
<gene>
    <name evidence="2" type="ORF">AOQ84DRAFT_438143</name>
</gene>